<keyword evidence="9" id="KW-0675">Receptor</keyword>
<evidence type="ECO:0000256" key="1">
    <source>
        <dbReference type="ARBA" id="ARBA00004651"/>
    </source>
</evidence>
<feature type="domain" description="Ionotropic glutamate receptor L-glutamate and glycine-binding" evidence="20">
    <location>
        <begin position="456"/>
        <end position="514"/>
    </location>
</feature>
<feature type="transmembrane region" description="Helical" evidence="17">
    <location>
        <begin position="644"/>
        <end position="667"/>
    </location>
</feature>
<evidence type="ECO:0000256" key="11">
    <source>
        <dbReference type="ARBA" id="ARBA00023286"/>
    </source>
</evidence>
<comment type="similarity">
    <text evidence="2">Belongs to the glutamate-gated ion channel (TC 1.A.10.1) family.</text>
</comment>
<evidence type="ECO:0000256" key="3">
    <source>
        <dbReference type="ARBA" id="ARBA00022448"/>
    </source>
</evidence>
<keyword evidence="4" id="KW-1003">Cell membrane</keyword>
<protein>
    <recommendedName>
        <fullName evidence="23">Ionotropic glutamate receptor C-terminal domain-containing protein</fullName>
    </recommendedName>
</protein>
<feature type="site" description="Crucial to convey clamshell closure to channel opening" evidence="14">
    <location>
        <position position="674"/>
    </location>
</feature>
<feature type="domain" description="Ionotropic glutamate receptor C-terminal" evidence="19">
    <location>
        <begin position="446"/>
        <end position="841"/>
    </location>
</feature>
<evidence type="ECO:0000256" key="18">
    <source>
        <dbReference type="SAM" id="SignalP"/>
    </source>
</evidence>
<dbReference type="Pfam" id="PF10613">
    <property type="entry name" value="Lig_chan-Glu_bd"/>
    <property type="match status" value="1"/>
</dbReference>
<feature type="chain" id="PRO_5044849305" description="Ionotropic glutamate receptor C-terminal domain-containing protein" evidence="18">
    <location>
        <begin position="23"/>
        <end position="949"/>
    </location>
</feature>
<feature type="transmembrane region" description="Helical" evidence="17">
    <location>
        <begin position="569"/>
        <end position="588"/>
    </location>
</feature>
<dbReference type="PANTHER" id="PTHR18966">
    <property type="entry name" value="IONOTROPIC GLUTAMATE RECEPTOR"/>
    <property type="match status" value="1"/>
</dbReference>
<dbReference type="FunFam" id="1.10.287.70:FF:000080">
    <property type="entry name" value="Glutamate receptor ionotropic, kainate"/>
    <property type="match status" value="1"/>
</dbReference>
<dbReference type="InterPro" id="IPR028082">
    <property type="entry name" value="Peripla_BP_I"/>
</dbReference>
<keyword evidence="8 17" id="KW-0472">Membrane</keyword>
<evidence type="ECO:0008006" key="23">
    <source>
        <dbReference type="Google" id="ProtNLM"/>
    </source>
</evidence>
<gene>
    <name evidence="21" type="ORF">TKK_014738</name>
</gene>
<evidence type="ECO:0000256" key="17">
    <source>
        <dbReference type="SAM" id="Phobius"/>
    </source>
</evidence>
<dbReference type="InterPro" id="IPR001508">
    <property type="entry name" value="Iono_Glu_rcpt_met"/>
</dbReference>
<evidence type="ECO:0000256" key="16">
    <source>
        <dbReference type="SAM" id="MobiDB-lite"/>
    </source>
</evidence>
<feature type="disulfide bond" evidence="15">
    <location>
        <begin position="790"/>
        <end position="848"/>
    </location>
</feature>
<dbReference type="SUPFAM" id="SSF81324">
    <property type="entry name" value="Voltage-gated potassium channels"/>
    <property type="match status" value="1"/>
</dbReference>
<dbReference type="EMBL" id="JBJJXI010000117">
    <property type="protein sequence ID" value="KAL3390596.1"/>
    <property type="molecule type" value="Genomic_DNA"/>
</dbReference>
<feature type="signal peptide" evidence="18">
    <location>
        <begin position="1"/>
        <end position="22"/>
    </location>
</feature>
<evidence type="ECO:0000256" key="15">
    <source>
        <dbReference type="PIRSR" id="PIRSR601508-3"/>
    </source>
</evidence>
<organism evidence="21 22">
    <name type="scientific">Trichogramma kaykai</name>
    <dbReference type="NCBI Taxonomy" id="54128"/>
    <lineage>
        <taxon>Eukaryota</taxon>
        <taxon>Metazoa</taxon>
        <taxon>Ecdysozoa</taxon>
        <taxon>Arthropoda</taxon>
        <taxon>Hexapoda</taxon>
        <taxon>Insecta</taxon>
        <taxon>Pterygota</taxon>
        <taxon>Neoptera</taxon>
        <taxon>Endopterygota</taxon>
        <taxon>Hymenoptera</taxon>
        <taxon>Apocrita</taxon>
        <taxon>Proctotrupomorpha</taxon>
        <taxon>Chalcidoidea</taxon>
        <taxon>Trichogrammatidae</taxon>
        <taxon>Trichogramma</taxon>
    </lineage>
</organism>
<dbReference type="SMART" id="SM00918">
    <property type="entry name" value="Lig_chan-Glu_bd"/>
    <property type="match status" value="1"/>
</dbReference>
<evidence type="ECO:0000313" key="21">
    <source>
        <dbReference type="EMBL" id="KAL3390596.1"/>
    </source>
</evidence>
<feature type="binding site" evidence="13">
    <location>
        <position position="778"/>
    </location>
    <ligand>
        <name>L-glutamate</name>
        <dbReference type="ChEBI" id="CHEBI:29985"/>
    </ligand>
</feature>
<dbReference type="InterPro" id="IPR015683">
    <property type="entry name" value="Ionotropic_Glu_rcpt"/>
</dbReference>
<keyword evidence="6 17" id="KW-1133">Transmembrane helix</keyword>
<keyword evidence="11" id="KW-1071">Ligand-gated ion channel</keyword>
<keyword evidence="7" id="KW-0406">Ion transport</keyword>
<keyword evidence="3" id="KW-0813">Transport</keyword>
<evidence type="ECO:0000256" key="13">
    <source>
        <dbReference type="PIRSR" id="PIRSR601508-1"/>
    </source>
</evidence>
<dbReference type="CDD" id="cd13717">
    <property type="entry name" value="PBP2_iGluR_putative"/>
    <property type="match status" value="1"/>
</dbReference>
<reference evidence="21 22" key="1">
    <citation type="journal article" date="2024" name="bioRxiv">
        <title>A reference genome for Trichogramma kaykai: A tiny desert-dwelling parasitoid wasp with competing sex-ratio distorters.</title>
        <authorList>
            <person name="Culotta J."/>
            <person name="Lindsey A.R."/>
        </authorList>
    </citation>
    <scope>NUCLEOTIDE SEQUENCE [LARGE SCALE GENOMIC DNA]</scope>
    <source>
        <strain evidence="21 22">KSX58</strain>
    </source>
</reference>
<evidence type="ECO:0000256" key="12">
    <source>
        <dbReference type="ARBA" id="ARBA00023303"/>
    </source>
</evidence>
<dbReference type="GO" id="GO:0005886">
    <property type="term" value="C:plasma membrane"/>
    <property type="evidence" value="ECO:0007669"/>
    <property type="project" value="UniProtKB-SubCell"/>
</dbReference>
<evidence type="ECO:0000313" key="22">
    <source>
        <dbReference type="Proteomes" id="UP001627154"/>
    </source>
</evidence>
<dbReference type="SUPFAM" id="SSF53850">
    <property type="entry name" value="Periplasmic binding protein-like II"/>
    <property type="match status" value="1"/>
</dbReference>
<dbReference type="AlphaFoldDB" id="A0ABD2WDJ9"/>
<dbReference type="InterPro" id="IPR019594">
    <property type="entry name" value="Glu/Gly-bd"/>
</dbReference>
<dbReference type="PRINTS" id="PR00177">
    <property type="entry name" value="NMDARECEPTOR"/>
</dbReference>
<comment type="caution">
    <text evidence="21">The sequence shown here is derived from an EMBL/GenBank/DDBJ whole genome shotgun (WGS) entry which is preliminary data.</text>
</comment>
<dbReference type="Proteomes" id="UP001627154">
    <property type="component" value="Unassembled WGS sequence"/>
</dbReference>
<keyword evidence="15" id="KW-1015">Disulfide bond</keyword>
<evidence type="ECO:0000256" key="4">
    <source>
        <dbReference type="ARBA" id="ARBA00022475"/>
    </source>
</evidence>
<evidence type="ECO:0000256" key="10">
    <source>
        <dbReference type="ARBA" id="ARBA00023180"/>
    </source>
</evidence>
<feature type="compositionally biased region" description="Gly residues" evidence="16">
    <location>
        <begin position="933"/>
        <end position="949"/>
    </location>
</feature>
<accession>A0ABD2WDJ9</accession>
<keyword evidence="5 17" id="KW-0812">Transmembrane</keyword>
<evidence type="ECO:0000256" key="14">
    <source>
        <dbReference type="PIRSR" id="PIRSR601508-2"/>
    </source>
</evidence>
<dbReference type="SMART" id="SM00079">
    <property type="entry name" value="PBPe"/>
    <property type="match status" value="1"/>
</dbReference>
<keyword evidence="10" id="KW-0325">Glycoprotein</keyword>
<dbReference type="SUPFAM" id="SSF53822">
    <property type="entry name" value="Periplasmic binding protein-like I"/>
    <property type="match status" value="1"/>
</dbReference>
<evidence type="ECO:0000256" key="8">
    <source>
        <dbReference type="ARBA" id="ARBA00023136"/>
    </source>
</evidence>
<feature type="transmembrane region" description="Helical" evidence="17">
    <location>
        <begin position="863"/>
        <end position="888"/>
    </location>
</feature>
<evidence type="ECO:0000259" key="19">
    <source>
        <dbReference type="SMART" id="SM00079"/>
    </source>
</evidence>
<dbReference type="Pfam" id="PF00060">
    <property type="entry name" value="Lig_chan"/>
    <property type="match status" value="1"/>
</dbReference>
<evidence type="ECO:0000256" key="2">
    <source>
        <dbReference type="ARBA" id="ARBA00008685"/>
    </source>
</evidence>
<dbReference type="InterPro" id="IPR001320">
    <property type="entry name" value="Iontro_rcpt_C"/>
</dbReference>
<feature type="binding site" evidence="13">
    <location>
        <position position="695"/>
    </location>
    <ligand>
        <name>L-glutamate</name>
        <dbReference type="ChEBI" id="CHEBI:29985"/>
    </ligand>
</feature>
<dbReference type="GO" id="GO:0034220">
    <property type="term" value="P:monoatomic ion transmembrane transport"/>
    <property type="evidence" value="ECO:0007669"/>
    <property type="project" value="UniProtKB-KW"/>
</dbReference>
<evidence type="ECO:0000256" key="5">
    <source>
        <dbReference type="ARBA" id="ARBA00022692"/>
    </source>
</evidence>
<dbReference type="Gene3D" id="3.40.190.10">
    <property type="entry name" value="Periplasmic binding protein-like II"/>
    <property type="match status" value="2"/>
</dbReference>
<evidence type="ECO:0000256" key="6">
    <source>
        <dbReference type="ARBA" id="ARBA00022989"/>
    </source>
</evidence>
<proteinExistence type="inferred from homology"/>
<evidence type="ECO:0000256" key="9">
    <source>
        <dbReference type="ARBA" id="ARBA00023170"/>
    </source>
</evidence>
<evidence type="ECO:0000259" key="20">
    <source>
        <dbReference type="SMART" id="SM00918"/>
    </source>
</evidence>
<keyword evidence="22" id="KW-1185">Reference proteome</keyword>
<keyword evidence="18" id="KW-0732">Signal</keyword>
<sequence>MPSSLVWTIAVVGSFYACLGRAQRSGGGGGSDDSSNIPVRPINLLVINDFDNDLANKSVSNSLKALKDKSPDKLGQVYVALVNISDGEETINSVCSVWKSALRSNPDEIPDFVLDVTTFGAGAETVNRFTALLGIPTVSAQFGQEGDLLGWREITEEQKQYLIQVMNPADLMPQVIRQQCLEFNISNAAILFDDNFVMDHKYKSLLLNVPTRHVIVPTREAGEPLQQQISRLRDLDIVNFFVLGDEATIAAALSAASKLNFTGHKYGWFGISLVQEFSLRCEDCSSMSLMLFKPKQSQNQQQLNELMSKGLLQIPLIMSAFYYDLTKLAVLAMKSALDAGEWRRPRFVDCDEFNENVTVAMRNVDLRRRLRQVSSGSGFSPTYAAFHWGNKNGENHAKFDVDVKLWIVKDSKVVNEDQVAFWEAGIDNKLKVEKASMAANHTAVTSYRVVTVIKPPFVMRDNQTGNWSGYCIDLLNQIRDLVQFEYEIREVEDKEYGNMDEAGNWNGMVRELKDKKADIGLGALAVMAERENVIDYTVPYYDLVGISIMRRKPKAATSLFQFLTVLETDVWLCILGAYFFTSLLMWVFDKFSPYSYQNNREKYKDDEEKREFTLKECLWFCMTSLTPQGGGEAPKNLSGRLVAATWWLFGFIIIASYTANLAAFLTVSRLDAPVESLEDLSKQYKIQYAPIINSSEYRYFERMAAIENRFYEIWKDMSLNDSLSDVERAKLAVWDFPVSDKYTKMFQTMKDTGFPKNLDEALERVRAEDKTEFAFIGDATDIKYLVMTNCEFMQVGDEFSRKPYAIAVQQGSPLKDQFNNAILMMLNKRKLEALKDQWWNKNPLKQQCDKADDQSDGISIQNIGGVFIVIFVGIGLACVTLIFEYYYYRYRPQARQRHQDRSSKTKLAPGVTKPMKFNLRPAPTQSFEQTGTGTSGGGGGGGVGHRSRY</sequence>
<feature type="binding site" evidence="13">
    <location>
        <position position="530"/>
    </location>
    <ligand>
        <name>L-glutamate</name>
        <dbReference type="ChEBI" id="CHEBI:29985"/>
    </ligand>
</feature>
<name>A0ABD2WDJ9_9HYME</name>
<evidence type="ECO:0000256" key="7">
    <source>
        <dbReference type="ARBA" id="ARBA00023065"/>
    </source>
</evidence>
<dbReference type="FunFam" id="3.40.190.10:FF:000142">
    <property type="entry name" value="Ionotropic receptor 25a"/>
    <property type="match status" value="1"/>
</dbReference>
<keyword evidence="12" id="KW-0407">Ion channel</keyword>
<comment type="subcellular location">
    <subcellularLocation>
        <location evidence="1">Cell membrane</location>
        <topology evidence="1">Multi-pass membrane protein</topology>
    </subcellularLocation>
</comment>
<dbReference type="Gene3D" id="1.10.287.70">
    <property type="match status" value="1"/>
</dbReference>
<feature type="region of interest" description="Disordered" evidence="16">
    <location>
        <begin position="897"/>
        <end position="949"/>
    </location>
</feature>